<gene>
    <name evidence="2" type="ORF">G8759_06655</name>
</gene>
<reference evidence="2 3" key="1">
    <citation type="submission" date="2020-03" db="EMBL/GenBank/DDBJ databases">
        <authorList>
            <person name="Kim M.K."/>
        </authorList>
    </citation>
    <scope>NUCLEOTIDE SEQUENCE [LARGE SCALE GENOMIC DNA]</scope>
    <source>
        <strain evidence="2 3">BT328</strain>
    </source>
</reference>
<dbReference type="NCBIfam" id="TIGR04131">
    <property type="entry name" value="Bac_Flav_CTERM"/>
    <property type="match status" value="1"/>
</dbReference>
<dbReference type="RefSeq" id="WP_167206372.1">
    <property type="nucleotide sequence ID" value="NZ_CP050063.1"/>
</dbReference>
<evidence type="ECO:0000313" key="2">
    <source>
        <dbReference type="EMBL" id="QIP12328.1"/>
    </source>
</evidence>
<dbReference type="InterPro" id="IPR015943">
    <property type="entry name" value="WD40/YVTN_repeat-like_dom_sf"/>
</dbReference>
<dbReference type="Gene3D" id="2.60.40.10">
    <property type="entry name" value="Immunoglobulins"/>
    <property type="match status" value="1"/>
</dbReference>
<accession>A0A6G9AIQ4</accession>
<dbReference type="SUPFAM" id="SSF63829">
    <property type="entry name" value="Calcium-dependent phosphotriesterase"/>
    <property type="match status" value="1"/>
</dbReference>
<feature type="signal peptide" evidence="1">
    <location>
        <begin position="1"/>
        <end position="20"/>
    </location>
</feature>
<dbReference type="Proteomes" id="UP000501802">
    <property type="component" value="Chromosome"/>
</dbReference>
<dbReference type="AlphaFoldDB" id="A0A6G9AIQ4"/>
<keyword evidence="1" id="KW-0732">Signal</keyword>
<dbReference type="InterPro" id="IPR026341">
    <property type="entry name" value="T9SS_type_B"/>
</dbReference>
<dbReference type="Gene3D" id="2.130.10.10">
    <property type="entry name" value="YVTN repeat-like/Quinoprotein amine dehydrogenase"/>
    <property type="match status" value="1"/>
</dbReference>
<dbReference type="EMBL" id="CP050063">
    <property type="protein sequence ID" value="QIP12328.1"/>
    <property type="molecule type" value="Genomic_DNA"/>
</dbReference>
<dbReference type="KEGG" id="spib:G8759_06655"/>
<name>A0A6G9AIQ4_9BACT</name>
<evidence type="ECO:0000256" key="1">
    <source>
        <dbReference type="SAM" id="SignalP"/>
    </source>
</evidence>
<protein>
    <submittedName>
        <fullName evidence="2">Gliding motility-associated C-terminal domain-containing protein</fullName>
    </submittedName>
</protein>
<sequence>MKHVLLISILLFFNTPFLLGQTSKQANVWYFGKNAGLDFNSGKPVPLTDGALSISEGCATICNENGNLLFYTDGRSIWNNRHSVMPNAVNLGGDESASQSGIIVPQPGNPNRYFVFSVDKEGGPLQYAIIDMTLNGGLGGIVSKNNGLLVKASEKITAIRHCNNIDFWVVMHEINNNTFRAYQLTKDGLSATFVASKVGSVQGDFTAAIGYLKASNNGRKIAVCSWSARRVELFNFDNANGILSNVITFQDAATRYAYGAEFSPNNQYLYVSSAESKIIHQFDANATSDASFASSRVEIGVATNATGAVRIGALQIAPDNLIYVALDGTKYLGVINKPDLKGTACNYVEQGIYLSNKNSQLGLPNLISSYIKEPLSVTATITKGANCNDITLSAKATSSAPSLVFQWFLDNKPINAANQSSFKPTQSGSYFVSVKEVGQCIIDSAKSALIPIVILDVNPKIVGRACGSVQLQANANSSLLWSGNGIPATKATQDTVTVSGTGTQIFKVRVFNPTDNTCYLEKEITVDFTNAATYSFGKNNISACDTVTLSSPTNANWNSYVWSLPGGTTVNSTKILVRQSGKYVITVKNTTSNCEAKDTVDVIIVIKPTIKPDEKLCLSANSITIDAGATGNNLTYEWSPGGARSSSLTVNNAGKYQVKVSTAEGCSATRSIEIGQTPLVDLGNSVTVCEGVPIELKPQITNLTPTTTYVWSTGETTPSISPQKSGLYTLSVYQSTCQATDSVSVIINPSPKIMADATICLEKTVEAGGLEDNLRYEWQDLGETKPVIEIQHEGIYKVKISNQFGCSKTRTLTVDGPCSAQIFAPTAFTPNRDGVNDIFKLIVVGGEAIKLDIYNRWGNPIYSEESPNPKWDGEYKGDVCPNNIYPYVFYYKTLKSDVVQKYSGTILINR</sequence>
<dbReference type="InterPro" id="IPR013783">
    <property type="entry name" value="Ig-like_fold"/>
</dbReference>
<proteinExistence type="predicted"/>
<organism evidence="2 3">
    <name type="scientific">Spirosoma aureum</name>
    <dbReference type="NCBI Taxonomy" id="2692134"/>
    <lineage>
        <taxon>Bacteria</taxon>
        <taxon>Pseudomonadati</taxon>
        <taxon>Bacteroidota</taxon>
        <taxon>Cytophagia</taxon>
        <taxon>Cytophagales</taxon>
        <taxon>Cytophagaceae</taxon>
        <taxon>Spirosoma</taxon>
    </lineage>
</organism>
<dbReference type="Pfam" id="PF13585">
    <property type="entry name" value="CHU_C"/>
    <property type="match status" value="1"/>
</dbReference>
<feature type="chain" id="PRO_5026095687" evidence="1">
    <location>
        <begin position="21"/>
        <end position="910"/>
    </location>
</feature>
<evidence type="ECO:0000313" key="3">
    <source>
        <dbReference type="Proteomes" id="UP000501802"/>
    </source>
</evidence>
<keyword evidence="3" id="KW-1185">Reference proteome</keyword>